<keyword evidence="5" id="KW-1185">Reference proteome</keyword>
<gene>
    <name evidence="3" type="ORF">PTTG_26718</name>
</gene>
<dbReference type="InterPro" id="IPR041320">
    <property type="entry name" value="CxC1"/>
</dbReference>
<evidence type="ECO:0000256" key="1">
    <source>
        <dbReference type="SAM" id="MobiDB-lite"/>
    </source>
</evidence>
<dbReference type="PANTHER" id="PTHR33096">
    <property type="entry name" value="CXC2 DOMAIN-CONTAINING PROTEIN"/>
    <property type="match status" value="1"/>
</dbReference>
<evidence type="ECO:0000313" key="5">
    <source>
        <dbReference type="Proteomes" id="UP000005240"/>
    </source>
</evidence>
<organism evidence="3">
    <name type="scientific">Puccinia triticina (isolate 1-1 / race 1 (BBBD))</name>
    <name type="common">Brown leaf rust fungus</name>
    <dbReference type="NCBI Taxonomy" id="630390"/>
    <lineage>
        <taxon>Eukaryota</taxon>
        <taxon>Fungi</taxon>
        <taxon>Dikarya</taxon>
        <taxon>Basidiomycota</taxon>
        <taxon>Pucciniomycotina</taxon>
        <taxon>Pucciniomycetes</taxon>
        <taxon>Pucciniales</taxon>
        <taxon>Pucciniaceae</taxon>
        <taxon>Puccinia</taxon>
    </lineage>
</organism>
<dbReference type="EMBL" id="ADAS02000030">
    <property type="protein sequence ID" value="OAV95328.1"/>
    <property type="molecule type" value="Genomic_DNA"/>
</dbReference>
<feature type="domain" description="CxC1-like cysteine cluster associated with KDZ transposases" evidence="2">
    <location>
        <begin position="143"/>
        <end position="248"/>
    </location>
</feature>
<reference evidence="4 5" key="3">
    <citation type="journal article" date="2017" name="G3 (Bethesda)">
        <title>Comparative analysis highlights variable genome content of wheat rusts and divergence of the mating loci.</title>
        <authorList>
            <person name="Cuomo C.A."/>
            <person name="Bakkeren G."/>
            <person name="Khalil H.B."/>
            <person name="Panwar V."/>
            <person name="Joly D."/>
            <person name="Linning R."/>
            <person name="Sakthikumar S."/>
            <person name="Song X."/>
            <person name="Adiconis X."/>
            <person name="Fan L."/>
            <person name="Goldberg J.M."/>
            <person name="Levin J.Z."/>
            <person name="Young S."/>
            <person name="Zeng Q."/>
            <person name="Anikster Y."/>
            <person name="Bruce M."/>
            <person name="Wang M."/>
            <person name="Yin C."/>
            <person name="McCallum B."/>
            <person name="Szabo L.J."/>
            <person name="Hulbert S."/>
            <person name="Chen X."/>
            <person name="Fellers J.P."/>
        </authorList>
    </citation>
    <scope>NUCLEOTIDE SEQUENCE</scope>
    <source>
        <strain evidence="4">isolate 1-1 / race 1 (BBBD)</strain>
        <strain evidence="5">Isolate 1-1 / race 1 (BBBD)</strain>
    </source>
</reference>
<dbReference type="AlphaFoldDB" id="A0A180GSH6"/>
<feature type="compositionally biased region" description="Basic and acidic residues" evidence="1">
    <location>
        <begin position="56"/>
        <end position="68"/>
    </location>
</feature>
<protein>
    <submittedName>
        <fullName evidence="4">CxC1 domain-containing protein</fullName>
    </submittedName>
</protein>
<evidence type="ECO:0000313" key="3">
    <source>
        <dbReference type="EMBL" id="OAV95328.1"/>
    </source>
</evidence>
<evidence type="ECO:0000259" key="2">
    <source>
        <dbReference type="Pfam" id="PF18802"/>
    </source>
</evidence>
<dbReference type="Pfam" id="PF18802">
    <property type="entry name" value="CxC1"/>
    <property type="match status" value="1"/>
</dbReference>
<sequence length="920" mass="106756">MAQIKFKMPTVSRTTRLRRARNAQEDREALNRLELAERQWNIPNELRTEFTASVNNRHDTFDDHREETSQFPGLEDDSEDGEDHPRPANKWVNLEEDEVLDDIDLMVQMSNERYWQRARDFNWNILMGPLHGAYMVQKSLTDDWSGSNSYSDFQNSKPCNCGPRSKHSRYVDLVDIHYQERTLVEFCQCTLDPVRLLRLGYLAGSPVTPQTAFSVPLLIFHNSMWNHCHVGALPFTQALASFLEPRSNILYARRKQHRCDLRKPFSAAVDLYRRLEEMTEKITHSVLKLNNRQILASLSCPACFGPQPLDTSCYPETTRDRLIVCLDGNFQHRHHSKASRNHQPLRTPRIFLSQTDIDKAKCEIRDKELDNNTPEQVDRCTESHKAADDKRNEATWKGCDDTGLMGCCCLGILYDIGCSLDKFVDLRKLLVKDRSRIRFGTSVFHAYVHNWTCQLKYHPRFNKGWGLSDGEGLERLWSYMSPLISSLRYSTRNHCFGSVSHCLAHHNRRGILKLCMLFFIKAVQRQRETNLALTALLQKTNPHSSSGRNYTKSFFWRQWLEQRAFQADHTDLEEMRMKKMAALYQRENVIDLMRNRLRNPRIFLASELEVRELIDSIETESRKLQEEMEQLSGENIPAENVEERKMRLLLWHAKSELFVQALKEKVFKAINARRPAIVKLITAYNDEYSKYKLKYPNRLGSNVQEDDLLTYEKLSTMPLDDAFWNDGLFYHSDAPWAIDPNVREGIHCVLVLSRVQEEFELIAQELVCAMSWAIEFHDTLVNSLAYMGERISVLKVGDPEVAADHIDEQKLTGVTRRDSVKVIRNEVNRQLLLHCELVKGWSEDVTWLWQHCQPAQNAAFLDTWNKFVDQIRKVRLGGSSNDTERTDNALEDAVLDELVDDGEDLDNADDGSVFQTNSTA</sequence>
<accession>A0A180GSH6</accession>
<reference evidence="3" key="2">
    <citation type="submission" date="2016-05" db="EMBL/GenBank/DDBJ databases">
        <title>Comparative analysis highlights variable genome content of wheat rusts and divergence of the mating loci.</title>
        <authorList>
            <person name="Cuomo C.A."/>
            <person name="Bakkeren G."/>
            <person name="Szabo L."/>
            <person name="Khalil H."/>
            <person name="Joly D."/>
            <person name="Goldberg J."/>
            <person name="Young S."/>
            <person name="Zeng Q."/>
            <person name="Fellers J."/>
        </authorList>
    </citation>
    <scope>NUCLEOTIDE SEQUENCE [LARGE SCALE GENOMIC DNA]</scope>
    <source>
        <strain evidence="3">1-1 BBBD Race 1</strain>
    </source>
</reference>
<evidence type="ECO:0000313" key="4">
    <source>
        <dbReference type="EnsemblFungi" id="PTTG_26718-t43_1-p1"/>
    </source>
</evidence>
<feature type="region of interest" description="Disordered" evidence="1">
    <location>
        <begin position="53"/>
        <end position="89"/>
    </location>
</feature>
<name>A0A180GSH6_PUCT1</name>
<dbReference type="PANTHER" id="PTHR33096:SF1">
    <property type="entry name" value="CXC1-LIKE CYSTEINE CLUSTER ASSOCIATED WITH KDZ TRANSPOSASES DOMAIN-CONTAINING PROTEIN"/>
    <property type="match status" value="1"/>
</dbReference>
<dbReference type="InterPro" id="IPR040521">
    <property type="entry name" value="KDZ"/>
</dbReference>
<dbReference type="Proteomes" id="UP000005240">
    <property type="component" value="Unassembled WGS sequence"/>
</dbReference>
<proteinExistence type="predicted"/>
<dbReference type="Pfam" id="PF18758">
    <property type="entry name" value="KDZ"/>
    <property type="match status" value="2"/>
</dbReference>
<reference evidence="3" key="1">
    <citation type="submission" date="2009-11" db="EMBL/GenBank/DDBJ databases">
        <authorList>
            <consortium name="The Broad Institute Genome Sequencing Platform"/>
            <person name="Ward D."/>
            <person name="Feldgarden M."/>
            <person name="Earl A."/>
            <person name="Young S.K."/>
            <person name="Zeng Q."/>
            <person name="Koehrsen M."/>
            <person name="Alvarado L."/>
            <person name="Berlin A."/>
            <person name="Bochicchio J."/>
            <person name="Borenstein D."/>
            <person name="Chapman S.B."/>
            <person name="Chen Z."/>
            <person name="Engels R."/>
            <person name="Freedman E."/>
            <person name="Gellesch M."/>
            <person name="Goldberg J."/>
            <person name="Griggs A."/>
            <person name="Gujja S."/>
            <person name="Heilman E."/>
            <person name="Heiman D."/>
            <person name="Hepburn T."/>
            <person name="Howarth C."/>
            <person name="Jen D."/>
            <person name="Larson L."/>
            <person name="Lewis B."/>
            <person name="Mehta T."/>
            <person name="Park D."/>
            <person name="Pearson M."/>
            <person name="Roberts A."/>
            <person name="Saif S."/>
            <person name="Shea T."/>
            <person name="Shenoy N."/>
            <person name="Sisk P."/>
            <person name="Stolte C."/>
            <person name="Sykes S."/>
            <person name="Thomson T."/>
            <person name="Walk T."/>
            <person name="White J."/>
            <person name="Yandava C."/>
            <person name="Izard J."/>
            <person name="Baranova O.V."/>
            <person name="Blanton J.M."/>
            <person name="Tanner A.C."/>
            <person name="Dewhirst F.E."/>
            <person name="Haas B."/>
            <person name="Nusbaum C."/>
            <person name="Birren B."/>
        </authorList>
    </citation>
    <scope>NUCLEOTIDE SEQUENCE [LARGE SCALE GENOMIC DNA]</scope>
    <source>
        <strain evidence="3">1-1 BBBD Race 1</strain>
    </source>
</reference>
<dbReference type="OrthoDB" id="3364670at2759"/>
<reference evidence="4" key="4">
    <citation type="submission" date="2025-05" db="UniProtKB">
        <authorList>
            <consortium name="EnsemblFungi"/>
        </authorList>
    </citation>
    <scope>IDENTIFICATION</scope>
    <source>
        <strain evidence="4">isolate 1-1 / race 1 (BBBD)</strain>
    </source>
</reference>
<dbReference type="VEuPathDB" id="FungiDB:PTTG_26718"/>
<dbReference type="EnsemblFungi" id="PTTG_26718-t43_1">
    <property type="protein sequence ID" value="PTTG_26718-t43_1-p1"/>
    <property type="gene ID" value="PTTG_26718"/>
</dbReference>
<dbReference type="STRING" id="630390.A0A180GSH6"/>